<dbReference type="CDD" id="cd05402">
    <property type="entry name" value="NT_PAP_TUTase"/>
    <property type="match status" value="1"/>
</dbReference>
<name>A0A915LAB5_ROMCU</name>
<evidence type="ECO:0000313" key="3">
    <source>
        <dbReference type="WBParaSite" id="nRc.2.0.1.t47782-RA"/>
    </source>
</evidence>
<dbReference type="Gene3D" id="3.30.460.10">
    <property type="entry name" value="Beta Polymerase, domain 2"/>
    <property type="match status" value="1"/>
</dbReference>
<dbReference type="WBParaSite" id="nRc.2.0.1.t47782-RA">
    <property type="protein sequence ID" value="nRc.2.0.1.t47782-RA"/>
    <property type="gene ID" value="nRc.2.0.1.g47782"/>
</dbReference>
<reference evidence="3" key="1">
    <citation type="submission" date="2022-11" db="UniProtKB">
        <authorList>
            <consortium name="WormBaseParasite"/>
        </authorList>
    </citation>
    <scope>IDENTIFICATION</scope>
</reference>
<dbReference type="PANTHER" id="PTHR12271">
    <property type="entry name" value="POLY A POLYMERASE CID PAP -RELATED"/>
    <property type="match status" value="1"/>
</dbReference>
<accession>A0A915LAB5</accession>
<dbReference type="PANTHER" id="PTHR12271:SF133">
    <property type="entry name" value="POLY(A) RNA POLYMERASE, MITOCHONDRIAL"/>
    <property type="match status" value="1"/>
</dbReference>
<dbReference type="AlphaFoldDB" id="A0A915LAB5"/>
<feature type="domain" description="Poly(A) RNA polymerase mitochondrial-like central palm" evidence="1">
    <location>
        <begin position="127"/>
        <end position="273"/>
    </location>
</feature>
<protein>
    <recommendedName>
        <fullName evidence="1">Poly(A) RNA polymerase mitochondrial-like central palm domain-containing protein</fullName>
    </recommendedName>
</protein>
<dbReference type="SUPFAM" id="SSF81301">
    <property type="entry name" value="Nucleotidyltransferase"/>
    <property type="match status" value="1"/>
</dbReference>
<evidence type="ECO:0000259" key="1">
    <source>
        <dbReference type="Pfam" id="PF22600"/>
    </source>
</evidence>
<dbReference type="Pfam" id="PF22600">
    <property type="entry name" value="MTPAP-like_central"/>
    <property type="match status" value="1"/>
</dbReference>
<dbReference type="GO" id="GO:1990817">
    <property type="term" value="F:poly(A) RNA polymerase activity"/>
    <property type="evidence" value="ECO:0007669"/>
    <property type="project" value="TreeGrafter"/>
</dbReference>
<dbReference type="InterPro" id="IPR043519">
    <property type="entry name" value="NT_sf"/>
</dbReference>
<proteinExistence type="predicted"/>
<organism evidence="2 3">
    <name type="scientific">Romanomermis culicivorax</name>
    <name type="common">Nematode worm</name>
    <dbReference type="NCBI Taxonomy" id="13658"/>
    <lineage>
        <taxon>Eukaryota</taxon>
        <taxon>Metazoa</taxon>
        <taxon>Ecdysozoa</taxon>
        <taxon>Nematoda</taxon>
        <taxon>Enoplea</taxon>
        <taxon>Dorylaimia</taxon>
        <taxon>Mermithida</taxon>
        <taxon>Mermithoidea</taxon>
        <taxon>Mermithidae</taxon>
        <taxon>Romanomermis</taxon>
    </lineage>
</organism>
<dbReference type="InterPro" id="IPR054708">
    <property type="entry name" value="MTPAP-like_central"/>
</dbReference>
<dbReference type="Proteomes" id="UP000887565">
    <property type="component" value="Unplaced"/>
</dbReference>
<evidence type="ECO:0000313" key="2">
    <source>
        <dbReference type="Proteomes" id="UP000887565"/>
    </source>
</evidence>
<dbReference type="GO" id="GO:0031123">
    <property type="term" value="P:RNA 3'-end processing"/>
    <property type="evidence" value="ECO:0007669"/>
    <property type="project" value="TreeGrafter"/>
</dbReference>
<keyword evidence="2" id="KW-1185">Reference proteome</keyword>
<sequence length="393" mass="44489">MIDYHRSCARNSILIRSPNFLSTASLNGICQDPSLRLTEKTVACYHHTFGEQKTYFYYLCQVGRKRADYFTSNFPHSSSDGVPVRMRLLKLARERMSLNVEKNTANVYCDEINQSSLDDILRSSKSIDDQMENLVNEMELKPAGIAMRFFVASLVEDIFCGLFPNSVCTPFGSSLNGFGKKGGDLDMHMEFEDPTLVRKRTLNRKLNVIYRSTGTTDDRQLNQKILDIYATVLSNFVPFCSDVRRILNARVPIIKFNIGFGGISCDLSANNTAHLCINNPVERHLIISKNVNLSEVQLFQDSCRRAKILLDDVINNGSSPPSSYVKKNSWGLLRLFELMAGYRNTKDLAGFYPNQAYPNDKNSSPSGKSIILNQILRGEFDELDKSIPKKIRQ</sequence>